<evidence type="ECO:0000313" key="4">
    <source>
        <dbReference type="EMBL" id="MFD2675141.1"/>
    </source>
</evidence>
<keyword evidence="2" id="KW-1133">Transmembrane helix</keyword>
<feature type="compositionally biased region" description="Low complexity" evidence="1">
    <location>
        <begin position="260"/>
        <end position="282"/>
    </location>
</feature>
<proteinExistence type="predicted"/>
<evidence type="ECO:0000256" key="1">
    <source>
        <dbReference type="SAM" id="MobiDB-lite"/>
    </source>
</evidence>
<accession>A0ABW5RKP2</accession>
<evidence type="ECO:0000313" key="5">
    <source>
        <dbReference type="Proteomes" id="UP001597453"/>
    </source>
</evidence>
<feature type="region of interest" description="Disordered" evidence="1">
    <location>
        <begin position="251"/>
        <end position="282"/>
    </location>
</feature>
<feature type="compositionally biased region" description="Low complexity" evidence="1">
    <location>
        <begin position="358"/>
        <end position="381"/>
    </location>
</feature>
<dbReference type="NCBIfam" id="TIGR03773">
    <property type="entry name" value="anch_rpt_wall"/>
    <property type="match status" value="1"/>
</dbReference>
<protein>
    <submittedName>
        <fullName evidence="4">TIGR03773 family transporter-associated surface protein</fullName>
    </submittedName>
</protein>
<gene>
    <name evidence="4" type="ORF">ACFSUQ_07530</name>
</gene>
<comment type="caution">
    <text evidence="4">The sequence shown here is derived from an EMBL/GenBank/DDBJ whole genome shotgun (WGS) entry which is preliminary data.</text>
</comment>
<dbReference type="NCBIfam" id="TIGR03769">
    <property type="entry name" value="P_ac_wall_RPT"/>
    <property type="match status" value="1"/>
</dbReference>
<feature type="signal peptide" evidence="3">
    <location>
        <begin position="1"/>
        <end position="33"/>
    </location>
</feature>
<feature type="region of interest" description="Disordered" evidence="1">
    <location>
        <begin position="351"/>
        <end position="390"/>
    </location>
</feature>
<dbReference type="Proteomes" id="UP001597453">
    <property type="component" value="Unassembled WGS sequence"/>
</dbReference>
<dbReference type="InterPro" id="IPR022395">
    <property type="entry name" value="CHP03773_ABC_transptr-like"/>
</dbReference>
<keyword evidence="2" id="KW-0472">Membrane</keyword>
<dbReference type="NCBIfam" id="NF038134">
    <property type="entry name" value="choice_anch_M"/>
    <property type="match status" value="1"/>
</dbReference>
<reference evidence="5" key="1">
    <citation type="journal article" date="2019" name="Int. J. Syst. Evol. Microbiol.">
        <title>The Global Catalogue of Microorganisms (GCM) 10K type strain sequencing project: providing services to taxonomists for standard genome sequencing and annotation.</title>
        <authorList>
            <consortium name="The Broad Institute Genomics Platform"/>
            <consortium name="The Broad Institute Genome Sequencing Center for Infectious Disease"/>
            <person name="Wu L."/>
            <person name="Ma J."/>
        </authorList>
    </citation>
    <scope>NUCLEOTIDE SEQUENCE [LARGE SCALE GENOMIC DNA]</scope>
    <source>
        <strain evidence="5">TISTR 1511</strain>
    </source>
</reference>
<organism evidence="4 5">
    <name type="scientific">Gulosibacter bifidus</name>
    <dbReference type="NCBI Taxonomy" id="272239"/>
    <lineage>
        <taxon>Bacteria</taxon>
        <taxon>Bacillati</taxon>
        <taxon>Actinomycetota</taxon>
        <taxon>Actinomycetes</taxon>
        <taxon>Micrococcales</taxon>
        <taxon>Microbacteriaceae</taxon>
        <taxon>Gulosibacter</taxon>
    </lineage>
</organism>
<feature type="chain" id="PRO_5046008791" evidence="3">
    <location>
        <begin position="34"/>
        <end position="390"/>
    </location>
</feature>
<dbReference type="InterPro" id="IPR022435">
    <property type="entry name" value="Surface-anchored_actinobac"/>
</dbReference>
<sequence>MRIHNRIARRALGIFGTAALAVTTALGAPAAIAEETPPADHNNGGLNQVIDPNQQQATDQVVLDAGHIDFGPTLNTGEWAVQIHDDTTVPRYWRMPADVAIQVNDDSKLTVPDDDNYAFMGEAAGTEVYVVPQTQKENVIWTGWNTQEPNVLEQVDMGVTMSMTGFEGPGSLNVFLQSGNFGAPDLLYTTNEAMPQSTWIELNTHTHANWVFSKPGIYLVELEFSADLRDGTKVTARDTLRFAVGNETDPQAAFDATPLSDGSADAAGSQAGTGAGADAVGQDAAAGDSSRAAESGVPGYVWIIAAALGAVLLIAVVVMASANARMKKRVRAARAAKAAQGGGVGTAVDAAETDAADAEPASAAERATDVTSADVTSADATSADETEEGK</sequence>
<dbReference type="RefSeq" id="WP_066059319.1">
    <property type="nucleotide sequence ID" value="NZ_JBHUNF010000004.1"/>
</dbReference>
<evidence type="ECO:0000256" key="3">
    <source>
        <dbReference type="SAM" id="SignalP"/>
    </source>
</evidence>
<evidence type="ECO:0000256" key="2">
    <source>
        <dbReference type="SAM" id="Phobius"/>
    </source>
</evidence>
<keyword evidence="3" id="KW-0732">Signal</keyword>
<feature type="transmembrane region" description="Helical" evidence="2">
    <location>
        <begin position="299"/>
        <end position="322"/>
    </location>
</feature>
<keyword evidence="2" id="KW-0812">Transmembrane</keyword>
<keyword evidence="5" id="KW-1185">Reference proteome</keyword>
<dbReference type="EMBL" id="JBHUNF010000004">
    <property type="protein sequence ID" value="MFD2675141.1"/>
    <property type="molecule type" value="Genomic_DNA"/>
</dbReference>
<name>A0ABW5RKP2_9MICO</name>